<protein>
    <recommendedName>
        <fullName evidence="1">Glyoxalase</fullName>
    </recommendedName>
</protein>
<keyword evidence="1" id="KW-0456">Lyase</keyword>
<dbReference type="Proteomes" id="UP000422232">
    <property type="component" value="Chromosome"/>
</dbReference>
<organism evidence="2 3">
    <name type="scientific">Piscirickettsia salmonis</name>
    <dbReference type="NCBI Taxonomy" id="1238"/>
    <lineage>
        <taxon>Bacteria</taxon>
        <taxon>Pseudomonadati</taxon>
        <taxon>Pseudomonadota</taxon>
        <taxon>Gammaproteobacteria</taxon>
        <taxon>Thiotrichales</taxon>
        <taxon>Piscirickettsiaceae</taxon>
        <taxon>Piscirickettsia</taxon>
    </lineage>
</organism>
<comment type="catalytic activity">
    <reaction evidence="1">
        <text>glyoxal + H2O = glycolate + H(+)</text>
        <dbReference type="Rhea" id="RHEA:51672"/>
        <dbReference type="ChEBI" id="CHEBI:15377"/>
        <dbReference type="ChEBI" id="CHEBI:15378"/>
        <dbReference type="ChEBI" id="CHEBI:29805"/>
        <dbReference type="ChEBI" id="CHEBI:34779"/>
    </reaction>
</comment>
<gene>
    <name evidence="2" type="primary">elbB</name>
    <name evidence="2" type="ORF">Psal009_03025</name>
</gene>
<dbReference type="InterPro" id="IPR029062">
    <property type="entry name" value="Class_I_gatase-like"/>
</dbReference>
<dbReference type="AlphaFoldDB" id="A0A9Q5VF54"/>
<accession>A0A9Q5VF54</accession>
<evidence type="ECO:0000256" key="1">
    <source>
        <dbReference type="PIRNR" id="PIRNR006320"/>
    </source>
</evidence>
<dbReference type="InterPro" id="IPR026041">
    <property type="entry name" value="ElbB"/>
</dbReference>
<dbReference type="GeneID" id="66739850"/>
<comment type="function">
    <text evidence="1">Displays glyoxalase activity, catalyzing the conversion of glyoxal to glycolate.</text>
</comment>
<keyword evidence="3" id="KW-1185">Reference proteome</keyword>
<dbReference type="RefSeq" id="WP_016211965.1">
    <property type="nucleotide sequence ID" value="NZ_CP012413.1"/>
</dbReference>
<reference evidence="2 3" key="1">
    <citation type="submission" date="2019-04" db="EMBL/GenBank/DDBJ databases">
        <title>Complete genome sequencing of Piscirickettsia salmonis strain Psal-009.</title>
        <authorList>
            <person name="Schober I."/>
            <person name="Bunk B."/>
            <person name="Sproer C."/>
            <person name="Carril G.P."/>
            <person name="Riedel T."/>
            <person name="Flores-Herrera P.A."/>
            <person name="Nourdin-Galindo G."/>
            <person name="Marshall S.H."/>
            <person name="Overmann J."/>
        </authorList>
    </citation>
    <scope>NUCLEOTIDE SEQUENCE [LARGE SCALE GENOMIC DNA]</scope>
    <source>
        <strain evidence="2 3">Psal-009</strain>
    </source>
</reference>
<dbReference type="SUPFAM" id="SSF52317">
    <property type="entry name" value="Class I glutamine amidotransferase-like"/>
    <property type="match status" value="1"/>
</dbReference>
<comment type="similarity">
    <text evidence="1">Belongs to the peptidase C56 family.</text>
</comment>
<dbReference type="Gene3D" id="3.40.50.880">
    <property type="match status" value="1"/>
</dbReference>
<dbReference type="NCBIfam" id="NF008747">
    <property type="entry name" value="PRK11780.1"/>
    <property type="match status" value="1"/>
</dbReference>
<evidence type="ECO:0000313" key="3">
    <source>
        <dbReference type="Proteomes" id="UP000422232"/>
    </source>
</evidence>
<proteinExistence type="inferred from homology"/>
<sequence>MKKIAVVLAGCGHLDGAEIHEATLTLLYLAQAGVDYECLAPNRDQYHVLNHLNQEEMHEKRNILIEAARIARGNIKAIDHANINDYDAVIFPGGFGAAKNLCDFALQGQAFNIQDDVLSFTQQAYHAALPLGFICIAPIMISAICGPNIQHTLGEDEEMINIVHQLGGKHINCQADEIAIDEKHKIVSTPAYMLANNIAEAATGIEKLVKKVLDFI</sequence>
<dbReference type="EMBL" id="CP038908">
    <property type="protein sequence ID" value="QGO07088.1"/>
    <property type="molecule type" value="Genomic_DNA"/>
</dbReference>
<dbReference type="PIRSF" id="PIRSF006320">
    <property type="entry name" value="Elb2"/>
    <property type="match status" value="1"/>
</dbReference>
<dbReference type="PANTHER" id="PTHR10224">
    <property type="entry name" value="ES1 PROTEIN HOMOLOG, MITOCHONDRIAL"/>
    <property type="match status" value="1"/>
</dbReference>
<evidence type="ECO:0000313" key="2">
    <source>
        <dbReference type="EMBL" id="QGO07088.1"/>
    </source>
</evidence>
<dbReference type="PANTHER" id="PTHR10224:SF12">
    <property type="entry name" value="GLYOXALASE ELBB"/>
    <property type="match status" value="1"/>
</dbReference>
<dbReference type="GO" id="GO:0016829">
    <property type="term" value="F:lyase activity"/>
    <property type="evidence" value="ECO:0007669"/>
    <property type="project" value="UniProtKB-UniRule"/>
</dbReference>
<name>A0A9Q5VF54_PISSA</name>